<proteinExistence type="predicted"/>
<sequence length="67" mass="8101">MRAIMARIENIIKNLWGNLLFLKEWLFYLISILSLRSFILNKIPLRIEIEHLRVRETPSHLLLLFNI</sequence>
<name>A0ACB0Z0C8_MELEN</name>
<comment type="caution">
    <text evidence="1">The sequence shown here is derived from an EMBL/GenBank/DDBJ whole genome shotgun (WGS) entry which is preliminary data.</text>
</comment>
<gene>
    <name evidence="1" type="ORF">MENTE1834_LOCUS18966</name>
</gene>
<dbReference type="EMBL" id="CAVMJV010000022">
    <property type="protein sequence ID" value="CAK5071671.1"/>
    <property type="molecule type" value="Genomic_DNA"/>
</dbReference>
<evidence type="ECO:0000313" key="2">
    <source>
        <dbReference type="Proteomes" id="UP001497535"/>
    </source>
</evidence>
<protein>
    <submittedName>
        <fullName evidence="1">Uncharacterized protein</fullName>
    </submittedName>
</protein>
<organism evidence="1 2">
    <name type="scientific">Meloidogyne enterolobii</name>
    <name type="common">Root-knot nematode worm</name>
    <name type="synonym">Meloidogyne mayaguensis</name>
    <dbReference type="NCBI Taxonomy" id="390850"/>
    <lineage>
        <taxon>Eukaryota</taxon>
        <taxon>Metazoa</taxon>
        <taxon>Ecdysozoa</taxon>
        <taxon>Nematoda</taxon>
        <taxon>Chromadorea</taxon>
        <taxon>Rhabditida</taxon>
        <taxon>Tylenchina</taxon>
        <taxon>Tylenchomorpha</taxon>
        <taxon>Tylenchoidea</taxon>
        <taxon>Meloidogynidae</taxon>
        <taxon>Meloidogyninae</taxon>
        <taxon>Meloidogyne</taxon>
    </lineage>
</organism>
<keyword evidence="2" id="KW-1185">Reference proteome</keyword>
<evidence type="ECO:0000313" key="1">
    <source>
        <dbReference type="EMBL" id="CAK5071671.1"/>
    </source>
</evidence>
<accession>A0ACB0Z0C8</accession>
<reference evidence="1" key="1">
    <citation type="submission" date="2023-11" db="EMBL/GenBank/DDBJ databases">
        <authorList>
            <person name="Poullet M."/>
        </authorList>
    </citation>
    <scope>NUCLEOTIDE SEQUENCE</scope>
    <source>
        <strain evidence="1">E1834</strain>
    </source>
</reference>
<dbReference type="Proteomes" id="UP001497535">
    <property type="component" value="Unassembled WGS sequence"/>
</dbReference>